<dbReference type="EC" id="3.2.1.23" evidence="2"/>
<dbReference type="PANTHER" id="PTHR46323:SF2">
    <property type="entry name" value="BETA-GALACTOSIDASE"/>
    <property type="match status" value="1"/>
</dbReference>
<dbReference type="AlphaFoldDB" id="A0A090SEN5"/>
<evidence type="ECO:0000256" key="3">
    <source>
        <dbReference type="ARBA" id="ARBA00022801"/>
    </source>
</evidence>
<organism evidence="6 7">
    <name type="scientific">Vibrio maritimus</name>
    <dbReference type="NCBI Taxonomy" id="990268"/>
    <lineage>
        <taxon>Bacteria</taxon>
        <taxon>Pseudomonadati</taxon>
        <taxon>Pseudomonadota</taxon>
        <taxon>Gammaproteobacteria</taxon>
        <taxon>Vibrionales</taxon>
        <taxon>Vibrionaceae</taxon>
        <taxon>Vibrio</taxon>
    </lineage>
</organism>
<reference evidence="6 7" key="1">
    <citation type="submission" date="2014-09" db="EMBL/GenBank/DDBJ databases">
        <title>Vibrio maritimus JCM 19235. (C45) whole genome shotgun sequence.</title>
        <authorList>
            <person name="Sawabe T."/>
            <person name="Meirelles P."/>
            <person name="Nakanishi M."/>
            <person name="Sayaka M."/>
            <person name="Hattori M."/>
            <person name="Ohkuma M."/>
        </authorList>
    </citation>
    <scope>NUCLEOTIDE SEQUENCE [LARGE SCALE GENOMIC DNA]</scope>
    <source>
        <strain evidence="7">JCM19235</strain>
    </source>
</reference>
<sequence>MHPTLFEVKKAQQFFQFKLISDQPLVIEAVSENLFVSSDNELLSWQLLENGNIVQSGEVALSIPAQASLQIQLCDAIKRLPGARYHLNLQARLINATPWAESGHITACEQIELASIPKLHLAEKENLVRSNCWILIPSFELRTIVLLLSLIKRQAIWLIGW</sequence>
<keyword evidence="4 6" id="KW-0326">Glycosidase</keyword>
<evidence type="ECO:0000256" key="1">
    <source>
        <dbReference type="ARBA" id="ARBA00001412"/>
    </source>
</evidence>
<dbReference type="InterPro" id="IPR036156">
    <property type="entry name" value="Beta-gal/glucu_dom_sf"/>
</dbReference>
<protein>
    <recommendedName>
        <fullName evidence="2">beta-galactosidase</fullName>
        <ecNumber evidence="2">3.2.1.23</ecNumber>
    </recommendedName>
</protein>
<dbReference type="InterPro" id="IPR032312">
    <property type="entry name" value="LacZ_4"/>
</dbReference>
<dbReference type="EMBL" id="BBMR01000002">
    <property type="protein sequence ID" value="GAL17957.1"/>
    <property type="molecule type" value="Genomic_DNA"/>
</dbReference>
<comment type="caution">
    <text evidence="6">The sequence shown here is derived from an EMBL/GenBank/DDBJ whole genome shotgun (WGS) entry which is preliminary data.</text>
</comment>
<dbReference type="GO" id="GO:0004565">
    <property type="term" value="F:beta-galactosidase activity"/>
    <property type="evidence" value="ECO:0007669"/>
    <property type="project" value="UniProtKB-EC"/>
</dbReference>
<reference evidence="6 7" key="2">
    <citation type="submission" date="2014-09" db="EMBL/GenBank/DDBJ databases">
        <authorList>
            <consortium name="NBRP consortium"/>
            <person name="Sawabe T."/>
            <person name="Meirelles P."/>
            <person name="Nakanishi M."/>
            <person name="Sayaka M."/>
            <person name="Hattori M."/>
            <person name="Ohkuma M."/>
        </authorList>
    </citation>
    <scope>NUCLEOTIDE SEQUENCE [LARGE SCALE GENOMIC DNA]</scope>
    <source>
        <strain evidence="7">JCM19235</strain>
    </source>
</reference>
<dbReference type="InterPro" id="IPR050347">
    <property type="entry name" value="Bact_Beta-galactosidase"/>
</dbReference>
<gene>
    <name evidence="6" type="ORF">JCM19235_6510</name>
</gene>
<evidence type="ECO:0000313" key="7">
    <source>
        <dbReference type="Proteomes" id="UP000029228"/>
    </source>
</evidence>
<dbReference type="STRING" id="990268.JCM19235_6510"/>
<evidence type="ECO:0000256" key="2">
    <source>
        <dbReference type="ARBA" id="ARBA00012756"/>
    </source>
</evidence>
<name>A0A090SEN5_9VIBR</name>
<keyword evidence="3 6" id="KW-0378">Hydrolase</keyword>
<evidence type="ECO:0000259" key="5">
    <source>
        <dbReference type="Pfam" id="PF16353"/>
    </source>
</evidence>
<dbReference type="InterPro" id="IPR013783">
    <property type="entry name" value="Ig-like_fold"/>
</dbReference>
<evidence type="ECO:0000313" key="6">
    <source>
        <dbReference type="EMBL" id="GAL17957.1"/>
    </source>
</evidence>
<dbReference type="Proteomes" id="UP000029228">
    <property type="component" value="Unassembled WGS sequence"/>
</dbReference>
<evidence type="ECO:0000256" key="4">
    <source>
        <dbReference type="ARBA" id="ARBA00023295"/>
    </source>
</evidence>
<keyword evidence="7" id="KW-1185">Reference proteome</keyword>
<dbReference type="GO" id="GO:0009341">
    <property type="term" value="C:beta-galactosidase complex"/>
    <property type="evidence" value="ECO:0007669"/>
    <property type="project" value="TreeGrafter"/>
</dbReference>
<dbReference type="PANTHER" id="PTHR46323">
    <property type="entry name" value="BETA-GALACTOSIDASE"/>
    <property type="match status" value="1"/>
</dbReference>
<dbReference type="GO" id="GO:0005990">
    <property type="term" value="P:lactose catabolic process"/>
    <property type="evidence" value="ECO:0007669"/>
    <property type="project" value="TreeGrafter"/>
</dbReference>
<dbReference type="Gene3D" id="2.60.40.10">
    <property type="entry name" value="Immunoglobulins"/>
    <property type="match status" value="1"/>
</dbReference>
<dbReference type="SUPFAM" id="SSF49303">
    <property type="entry name" value="beta-Galactosidase/glucuronidase domain"/>
    <property type="match status" value="1"/>
</dbReference>
<feature type="domain" description="Beta-galactosidase" evidence="5">
    <location>
        <begin position="31"/>
        <end position="113"/>
    </location>
</feature>
<accession>A0A090SEN5</accession>
<dbReference type="Pfam" id="PF16353">
    <property type="entry name" value="LacZ_4"/>
    <property type="match status" value="1"/>
</dbReference>
<comment type="catalytic activity">
    <reaction evidence="1">
        <text>Hydrolysis of terminal non-reducing beta-D-galactose residues in beta-D-galactosides.</text>
        <dbReference type="EC" id="3.2.1.23"/>
    </reaction>
</comment>
<proteinExistence type="predicted"/>